<evidence type="ECO:0000313" key="2">
    <source>
        <dbReference type="EMBL" id="GIM74483.1"/>
    </source>
</evidence>
<keyword evidence="2" id="KW-0413">Isomerase</keyword>
<dbReference type="EMBL" id="BOQL01000051">
    <property type="protein sequence ID" value="GIM74483.1"/>
    <property type="molecule type" value="Genomic_DNA"/>
</dbReference>
<comment type="caution">
    <text evidence="2">The sequence shown here is derived from an EMBL/GenBank/DDBJ whole genome shotgun (WGS) entry which is preliminary data.</text>
</comment>
<dbReference type="InterPro" id="IPR013022">
    <property type="entry name" value="Xyl_isomerase-like_TIM-brl"/>
</dbReference>
<sequence>MSKLSVQLYSVRDAFAQDPAGTLARLAALGFTQVEPYGVRENLAVLRTGLPAHGLTAPTAHAQLLDPRVDQPAVFAAAAELGIGIVIDPMVEPARWQDPADITATATALNDAAKVAAEHGVTVGYHNHFWELQSRIGDRTAFEVLAEQLDPAVVLEVDTYWVTAGGAEAPALLRRLGDRVRAIHVKDGDLATDGSGQVPAGQGRVPVTDVLAAAPQALRVVEFDRYDGDIFAALGASLAFLRDSEQHEGAAR</sequence>
<proteinExistence type="predicted"/>
<organism evidence="2 3">
    <name type="scientific">Actinoplanes auranticolor</name>
    <dbReference type="NCBI Taxonomy" id="47988"/>
    <lineage>
        <taxon>Bacteria</taxon>
        <taxon>Bacillati</taxon>
        <taxon>Actinomycetota</taxon>
        <taxon>Actinomycetes</taxon>
        <taxon>Micromonosporales</taxon>
        <taxon>Micromonosporaceae</taxon>
        <taxon>Actinoplanes</taxon>
    </lineage>
</organism>
<evidence type="ECO:0000313" key="3">
    <source>
        <dbReference type="Proteomes" id="UP000681340"/>
    </source>
</evidence>
<dbReference type="Proteomes" id="UP000681340">
    <property type="component" value="Unassembled WGS sequence"/>
</dbReference>
<dbReference type="AlphaFoldDB" id="A0A919SP34"/>
<name>A0A919SP34_9ACTN</name>
<feature type="domain" description="Xylose isomerase-like TIM barrel" evidence="1">
    <location>
        <begin position="75"/>
        <end position="212"/>
    </location>
</feature>
<dbReference type="Gene3D" id="3.20.20.150">
    <property type="entry name" value="Divalent-metal-dependent TIM barrel enzymes"/>
    <property type="match status" value="1"/>
</dbReference>
<evidence type="ECO:0000259" key="1">
    <source>
        <dbReference type="Pfam" id="PF01261"/>
    </source>
</evidence>
<reference evidence="2" key="1">
    <citation type="submission" date="2021-03" db="EMBL/GenBank/DDBJ databases">
        <title>Whole genome shotgun sequence of Actinoplanes auranticolor NBRC 12245.</title>
        <authorList>
            <person name="Komaki H."/>
            <person name="Tamura T."/>
        </authorList>
    </citation>
    <scope>NUCLEOTIDE SEQUENCE</scope>
    <source>
        <strain evidence="2">NBRC 12245</strain>
    </source>
</reference>
<dbReference type="PANTHER" id="PTHR12110:SF41">
    <property type="entry name" value="INOSOSE DEHYDRATASE"/>
    <property type="match status" value="1"/>
</dbReference>
<dbReference type="InterPro" id="IPR036237">
    <property type="entry name" value="Xyl_isomerase-like_sf"/>
</dbReference>
<keyword evidence="3" id="KW-1185">Reference proteome</keyword>
<dbReference type="GO" id="GO:0016853">
    <property type="term" value="F:isomerase activity"/>
    <property type="evidence" value="ECO:0007669"/>
    <property type="project" value="UniProtKB-KW"/>
</dbReference>
<accession>A0A919SP34</accession>
<dbReference type="InterPro" id="IPR050312">
    <property type="entry name" value="IolE/XylAMocC-like"/>
</dbReference>
<gene>
    <name evidence="2" type="ORF">Aau02nite_61210</name>
</gene>
<dbReference type="PANTHER" id="PTHR12110">
    <property type="entry name" value="HYDROXYPYRUVATE ISOMERASE"/>
    <property type="match status" value="1"/>
</dbReference>
<protein>
    <submittedName>
        <fullName evidence="2">Xylose isomerase</fullName>
    </submittedName>
</protein>
<dbReference type="Pfam" id="PF01261">
    <property type="entry name" value="AP_endonuc_2"/>
    <property type="match status" value="1"/>
</dbReference>
<dbReference type="SUPFAM" id="SSF51658">
    <property type="entry name" value="Xylose isomerase-like"/>
    <property type="match status" value="1"/>
</dbReference>
<dbReference type="RefSeq" id="WP_212992031.1">
    <property type="nucleotide sequence ID" value="NZ_BAABEA010000036.1"/>
</dbReference>